<dbReference type="EMBL" id="JAPQKL010000006">
    <property type="protein sequence ID" value="KAJ5124811.1"/>
    <property type="molecule type" value="Genomic_DNA"/>
</dbReference>
<dbReference type="Proteomes" id="UP001149079">
    <property type="component" value="Unassembled WGS sequence"/>
</dbReference>
<evidence type="ECO:0000313" key="3">
    <source>
        <dbReference type="Proteomes" id="UP001149079"/>
    </source>
</evidence>
<reference evidence="2" key="2">
    <citation type="journal article" date="2023" name="IMA Fungus">
        <title>Comparative genomic study of the Penicillium genus elucidates a diverse pangenome and 15 lateral gene transfer events.</title>
        <authorList>
            <person name="Petersen C."/>
            <person name="Sorensen T."/>
            <person name="Nielsen M.R."/>
            <person name="Sondergaard T.E."/>
            <person name="Sorensen J.L."/>
            <person name="Fitzpatrick D.A."/>
            <person name="Frisvad J.C."/>
            <person name="Nielsen K.L."/>
        </authorList>
    </citation>
    <scope>NUCLEOTIDE SEQUENCE</scope>
    <source>
        <strain evidence="2">IBT 22155</strain>
    </source>
</reference>
<proteinExistence type="predicted"/>
<reference evidence="2" key="1">
    <citation type="submission" date="2022-11" db="EMBL/GenBank/DDBJ databases">
        <authorList>
            <person name="Petersen C."/>
        </authorList>
    </citation>
    <scope>NUCLEOTIDE SEQUENCE</scope>
    <source>
        <strain evidence="2">IBT 22155</strain>
    </source>
</reference>
<sequence>MKTFTFCAALLASTALALPAGTSTSLPTGVPTAVASVLPTTAVPLPTGTTKSHDPLHKNLAVTDSKGLLKDVPLLGGGDGDILVALTDVLYSIVGRLDLSHLFDPIGDIIALAPDLSAVKSQIPSTPGANFIALNTGDEKNSVALVKVNSAVKDLFSVAGLDRLGTSAGSLIKGEKAK</sequence>
<accession>A0A9W9KXX1</accession>
<feature type="chain" id="PRO_5040767170" description="FAS1 domain-containing protein" evidence="1">
    <location>
        <begin position="18"/>
        <end position="178"/>
    </location>
</feature>
<dbReference type="RefSeq" id="XP_056519210.1">
    <property type="nucleotide sequence ID" value="XM_056669380.1"/>
</dbReference>
<evidence type="ECO:0000256" key="1">
    <source>
        <dbReference type="SAM" id="SignalP"/>
    </source>
</evidence>
<keyword evidence="3" id="KW-1185">Reference proteome</keyword>
<dbReference type="GeneID" id="81408550"/>
<organism evidence="2 3">
    <name type="scientific">Penicillium bovifimosum</name>
    <dbReference type="NCBI Taxonomy" id="126998"/>
    <lineage>
        <taxon>Eukaryota</taxon>
        <taxon>Fungi</taxon>
        <taxon>Dikarya</taxon>
        <taxon>Ascomycota</taxon>
        <taxon>Pezizomycotina</taxon>
        <taxon>Eurotiomycetes</taxon>
        <taxon>Eurotiomycetidae</taxon>
        <taxon>Eurotiales</taxon>
        <taxon>Aspergillaceae</taxon>
        <taxon>Penicillium</taxon>
    </lineage>
</organism>
<gene>
    <name evidence="2" type="ORF">N7515_008636</name>
</gene>
<keyword evidence="1" id="KW-0732">Signal</keyword>
<evidence type="ECO:0000313" key="2">
    <source>
        <dbReference type="EMBL" id="KAJ5124811.1"/>
    </source>
</evidence>
<name>A0A9W9KXX1_9EURO</name>
<feature type="signal peptide" evidence="1">
    <location>
        <begin position="1"/>
        <end position="17"/>
    </location>
</feature>
<evidence type="ECO:0008006" key="4">
    <source>
        <dbReference type="Google" id="ProtNLM"/>
    </source>
</evidence>
<dbReference type="OrthoDB" id="4367311at2759"/>
<comment type="caution">
    <text evidence="2">The sequence shown here is derived from an EMBL/GenBank/DDBJ whole genome shotgun (WGS) entry which is preliminary data.</text>
</comment>
<protein>
    <recommendedName>
        <fullName evidence="4">FAS1 domain-containing protein</fullName>
    </recommendedName>
</protein>
<dbReference type="AlphaFoldDB" id="A0A9W9KXX1"/>